<dbReference type="KEGG" id="lcic:INQ41_02495"/>
<gene>
    <name evidence="5 7" type="primary">rplD</name>
    <name evidence="7" type="ORF">INQ41_02495</name>
</gene>
<reference evidence="7 8" key="1">
    <citation type="submission" date="2020-10" db="EMBL/GenBank/DDBJ databases">
        <title>complete genome sequencing of Lysobacter sp. H21R20.</title>
        <authorList>
            <person name="Bae J.-W."/>
            <person name="Lee S.-Y."/>
        </authorList>
    </citation>
    <scope>NUCLEOTIDE SEQUENCE [LARGE SCALE GENOMIC DNA]</scope>
    <source>
        <strain evidence="7 8">H21R20</strain>
    </source>
</reference>
<proteinExistence type="inferred from homology"/>
<sequence length="208" mass="22414">MTMELAIKAINDSAGSKTLAVSEEIFGREFSEDLVHQVVVAYRNAGRAGTKAQKTRSEVAGTTKKSKKQKGGGARHGALTAPIFRGGGVTFAAKPRSFAQKVNRKMYRAAMASILSELNRQGRITVVESLELDSPKTTGMVALLKDLEAGRRPLLVTEDATENLYLSARNLPYVEVRDVQGLDPVALVGADTVVVTADAIKKIEEWLA</sequence>
<dbReference type="GO" id="GO:0005840">
    <property type="term" value="C:ribosome"/>
    <property type="evidence" value="ECO:0007669"/>
    <property type="project" value="UniProtKB-KW"/>
</dbReference>
<organism evidence="7 8">
    <name type="scientific">Novilysobacter ciconiae</name>
    <dbReference type="NCBI Taxonomy" id="2781022"/>
    <lineage>
        <taxon>Bacteria</taxon>
        <taxon>Pseudomonadati</taxon>
        <taxon>Pseudomonadota</taxon>
        <taxon>Gammaproteobacteria</taxon>
        <taxon>Lysobacterales</taxon>
        <taxon>Lysobacteraceae</taxon>
        <taxon>Novilysobacter</taxon>
    </lineage>
</organism>
<dbReference type="InterPro" id="IPR013005">
    <property type="entry name" value="Ribosomal_uL4-like"/>
</dbReference>
<feature type="region of interest" description="Disordered" evidence="6">
    <location>
        <begin position="50"/>
        <end position="76"/>
    </location>
</feature>
<comment type="similarity">
    <text evidence="1 5">Belongs to the universal ribosomal protein uL4 family.</text>
</comment>
<dbReference type="GO" id="GO:0019843">
    <property type="term" value="F:rRNA binding"/>
    <property type="evidence" value="ECO:0007669"/>
    <property type="project" value="UniProtKB-UniRule"/>
</dbReference>
<dbReference type="GO" id="GO:1990904">
    <property type="term" value="C:ribonucleoprotein complex"/>
    <property type="evidence" value="ECO:0007669"/>
    <property type="project" value="UniProtKB-KW"/>
</dbReference>
<dbReference type="SUPFAM" id="SSF52166">
    <property type="entry name" value="Ribosomal protein L4"/>
    <property type="match status" value="1"/>
</dbReference>
<dbReference type="Proteomes" id="UP000594059">
    <property type="component" value="Chromosome"/>
</dbReference>
<dbReference type="InterPro" id="IPR023574">
    <property type="entry name" value="Ribosomal_uL4_dom_sf"/>
</dbReference>
<keyword evidence="5" id="KW-0699">rRNA-binding</keyword>
<evidence type="ECO:0000256" key="6">
    <source>
        <dbReference type="SAM" id="MobiDB-lite"/>
    </source>
</evidence>
<accession>A0A7S6UGN4</accession>
<dbReference type="AlphaFoldDB" id="A0A7S6UGN4"/>
<dbReference type="HAMAP" id="MF_01328_B">
    <property type="entry name" value="Ribosomal_uL4_B"/>
    <property type="match status" value="1"/>
</dbReference>
<protein>
    <recommendedName>
        <fullName evidence="4 5">Large ribosomal subunit protein uL4</fullName>
    </recommendedName>
</protein>
<dbReference type="InterPro" id="IPR002136">
    <property type="entry name" value="Ribosomal_uL4"/>
</dbReference>
<dbReference type="Gene3D" id="3.40.1370.10">
    <property type="match status" value="1"/>
</dbReference>
<evidence type="ECO:0000256" key="5">
    <source>
        <dbReference type="HAMAP-Rule" id="MF_01328"/>
    </source>
</evidence>
<comment type="function">
    <text evidence="5">Forms part of the polypeptide exit tunnel.</text>
</comment>
<dbReference type="GO" id="GO:0003735">
    <property type="term" value="F:structural constituent of ribosome"/>
    <property type="evidence" value="ECO:0007669"/>
    <property type="project" value="InterPro"/>
</dbReference>
<dbReference type="EMBL" id="CP063656">
    <property type="protein sequence ID" value="QOW19948.1"/>
    <property type="molecule type" value="Genomic_DNA"/>
</dbReference>
<evidence type="ECO:0000256" key="3">
    <source>
        <dbReference type="ARBA" id="ARBA00023274"/>
    </source>
</evidence>
<dbReference type="PANTHER" id="PTHR10746">
    <property type="entry name" value="50S RIBOSOMAL PROTEIN L4"/>
    <property type="match status" value="1"/>
</dbReference>
<evidence type="ECO:0000256" key="1">
    <source>
        <dbReference type="ARBA" id="ARBA00010528"/>
    </source>
</evidence>
<dbReference type="Pfam" id="PF00573">
    <property type="entry name" value="Ribosomal_L4"/>
    <property type="match status" value="1"/>
</dbReference>
<keyword evidence="5" id="KW-0694">RNA-binding</keyword>
<keyword evidence="8" id="KW-1185">Reference proteome</keyword>
<name>A0A7S6UGN4_9GAMM</name>
<keyword evidence="2 5" id="KW-0689">Ribosomal protein</keyword>
<dbReference type="NCBIfam" id="TIGR03953">
    <property type="entry name" value="rplD_bact"/>
    <property type="match status" value="1"/>
</dbReference>
<evidence type="ECO:0000256" key="2">
    <source>
        <dbReference type="ARBA" id="ARBA00022980"/>
    </source>
</evidence>
<comment type="function">
    <text evidence="5">One of the primary rRNA binding proteins, this protein initially binds near the 5'-end of the 23S rRNA. It is important during the early stages of 50S assembly. It makes multiple contacts with different domains of the 23S rRNA in the assembled 50S subunit and ribosome.</text>
</comment>
<dbReference type="PANTHER" id="PTHR10746:SF6">
    <property type="entry name" value="LARGE RIBOSOMAL SUBUNIT PROTEIN UL4M"/>
    <property type="match status" value="1"/>
</dbReference>
<evidence type="ECO:0000256" key="4">
    <source>
        <dbReference type="ARBA" id="ARBA00035244"/>
    </source>
</evidence>
<dbReference type="GO" id="GO:0006412">
    <property type="term" value="P:translation"/>
    <property type="evidence" value="ECO:0007669"/>
    <property type="project" value="UniProtKB-UniRule"/>
</dbReference>
<comment type="subunit">
    <text evidence="5">Part of the 50S ribosomal subunit.</text>
</comment>
<evidence type="ECO:0000313" key="8">
    <source>
        <dbReference type="Proteomes" id="UP000594059"/>
    </source>
</evidence>
<keyword evidence="3 5" id="KW-0687">Ribonucleoprotein</keyword>
<evidence type="ECO:0000313" key="7">
    <source>
        <dbReference type="EMBL" id="QOW19948.1"/>
    </source>
</evidence>